<dbReference type="OrthoDB" id="9805856at2"/>
<sequence length="90" mass="10398">MKENFENLHRHELSEKDEVAGNPIWDGRNICKNIKRLRQGANMSQTELAEKLNLARSAISHYESGVRTPSIDILIEMADFFEITVDELIR</sequence>
<dbReference type="SUPFAM" id="SSF47413">
    <property type="entry name" value="lambda repressor-like DNA-binding domains"/>
    <property type="match status" value="1"/>
</dbReference>
<reference evidence="4" key="1">
    <citation type="submission" date="2019-03" db="EMBL/GenBank/DDBJ databases">
        <title>Weissella sp. 26KH-42 Genome sequencing.</title>
        <authorList>
            <person name="Heo J."/>
            <person name="Kim S.-J."/>
            <person name="Kim J.-S."/>
            <person name="Hong S.-B."/>
            <person name="Kwon S.-W."/>
        </authorList>
    </citation>
    <scope>NUCLEOTIDE SEQUENCE [LARGE SCALE GENOMIC DNA]</scope>
    <source>
        <strain evidence="4">26KH-42</strain>
    </source>
</reference>
<dbReference type="Pfam" id="PF01381">
    <property type="entry name" value="HTH_3"/>
    <property type="match status" value="1"/>
</dbReference>
<accession>A0A4P6YTW5</accession>
<dbReference type="RefSeq" id="WP_133363219.1">
    <property type="nucleotide sequence ID" value="NZ_CP037940.1"/>
</dbReference>
<dbReference type="AlphaFoldDB" id="A0A4P6YTW5"/>
<dbReference type="EMBL" id="CP037940">
    <property type="protein sequence ID" value="QBO36141.1"/>
    <property type="molecule type" value="Genomic_DNA"/>
</dbReference>
<name>A0A4P6YTW5_9LACO</name>
<evidence type="ECO:0000259" key="2">
    <source>
        <dbReference type="PROSITE" id="PS50943"/>
    </source>
</evidence>
<keyword evidence="1" id="KW-0238">DNA-binding</keyword>
<dbReference type="CDD" id="cd00093">
    <property type="entry name" value="HTH_XRE"/>
    <property type="match status" value="1"/>
</dbReference>
<proteinExistence type="predicted"/>
<evidence type="ECO:0000313" key="4">
    <source>
        <dbReference type="Proteomes" id="UP000292886"/>
    </source>
</evidence>
<dbReference type="GO" id="GO:0003677">
    <property type="term" value="F:DNA binding"/>
    <property type="evidence" value="ECO:0007669"/>
    <property type="project" value="UniProtKB-KW"/>
</dbReference>
<dbReference type="KEGG" id="wei:EQG49_06545"/>
<dbReference type="SMART" id="SM00530">
    <property type="entry name" value="HTH_XRE"/>
    <property type="match status" value="1"/>
</dbReference>
<dbReference type="PANTHER" id="PTHR46558">
    <property type="entry name" value="TRACRIPTIONAL REGULATORY PROTEIN-RELATED-RELATED"/>
    <property type="match status" value="1"/>
</dbReference>
<dbReference type="PROSITE" id="PS50943">
    <property type="entry name" value="HTH_CROC1"/>
    <property type="match status" value="1"/>
</dbReference>
<dbReference type="InterPro" id="IPR010982">
    <property type="entry name" value="Lambda_DNA-bd_dom_sf"/>
</dbReference>
<dbReference type="Proteomes" id="UP000292886">
    <property type="component" value="Chromosome"/>
</dbReference>
<feature type="domain" description="HTH cro/C1-type" evidence="2">
    <location>
        <begin position="34"/>
        <end position="88"/>
    </location>
</feature>
<evidence type="ECO:0000313" key="3">
    <source>
        <dbReference type="EMBL" id="QBO36141.1"/>
    </source>
</evidence>
<dbReference type="PANTHER" id="PTHR46558:SF4">
    <property type="entry name" value="DNA-BIDING PHAGE PROTEIN"/>
    <property type="match status" value="1"/>
</dbReference>
<evidence type="ECO:0000256" key="1">
    <source>
        <dbReference type="ARBA" id="ARBA00023125"/>
    </source>
</evidence>
<protein>
    <submittedName>
        <fullName evidence="3">XRE family transcriptional regulator</fullName>
    </submittedName>
</protein>
<dbReference type="InterPro" id="IPR001387">
    <property type="entry name" value="Cro/C1-type_HTH"/>
</dbReference>
<organism evidence="3 4">
    <name type="scientific">Periweissella cryptocerci</name>
    <dbReference type="NCBI Taxonomy" id="2506420"/>
    <lineage>
        <taxon>Bacteria</taxon>
        <taxon>Bacillati</taxon>
        <taxon>Bacillota</taxon>
        <taxon>Bacilli</taxon>
        <taxon>Lactobacillales</taxon>
        <taxon>Lactobacillaceae</taxon>
        <taxon>Periweissella</taxon>
    </lineage>
</organism>
<dbReference type="Gene3D" id="1.10.260.40">
    <property type="entry name" value="lambda repressor-like DNA-binding domains"/>
    <property type="match status" value="1"/>
</dbReference>
<gene>
    <name evidence="3" type="ORF">EQG49_06545</name>
</gene>
<keyword evidence="4" id="KW-1185">Reference proteome</keyword>